<keyword evidence="2" id="KW-1003">Cell membrane</keyword>
<gene>
    <name evidence="8" type="ORF">GCM10007140_17780</name>
</gene>
<evidence type="ECO:0000259" key="7">
    <source>
        <dbReference type="Pfam" id="PF06271"/>
    </source>
</evidence>
<dbReference type="PANTHER" id="PTHR36115">
    <property type="entry name" value="PROLINE-RICH ANTIGEN HOMOLOG-RELATED"/>
    <property type="match status" value="1"/>
</dbReference>
<keyword evidence="5 6" id="KW-0472">Membrane</keyword>
<evidence type="ECO:0000256" key="1">
    <source>
        <dbReference type="ARBA" id="ARBA00004651"/>
    </source>
</evidence>
<dbReference type="GO" id="GO:0005886">
    <property type="term" value="C:plasma membrane"/>
    <property type="evidence" value="ECO:0007669"/>
    <property type="project" value="UniProtKB-SubCell"/>
</dbReference>
<keyword evidence="9" id="KW-1185">Reference proteome</keyword>
<reference evidence="8" key="2">
    <citation type="submission" date="2020-09" db="EMBL/GenBank/DDBJ databases">
        <authorList>
            <person name="Sun Q."/>
            <person name="Zhou Y."/>
        </authorList>
    </citation>
    <scope>NUCLEOTIDE SEQUENCE</scope>
    <source>
        <strain evidence="8">CGMCC 1.12698</strain>
    </source>
</reference>
<evidence type="ECO:0000256" key="2">
    <source>
        <dbReference type="ARBA" id="ARBA00022475"/>
    </source>
</evidence>
<evidence type="ECO:0000256" key="5">
    <source>
        <dbReference type="ARBA" id="ARBA00023136"/>
    </source>
</evidence>
<feature type="transmembrane region" description="Helical" evidence="6">
    <location>
        <begin position="127"/>
        <end position="150"/>
    </location>
</feature>
<feature type="transmembrane region" description="Helical" evidence="6">
    <location>
        <begin position="76"/>
        <end position="96"/>
    </location>
</feature>
<comment type="subcellular location">
    <subcellularLocation>
        <location evidence="1">Cell membrane</location>
        <topology evidence="1">Multi-pass membrane protein</topology>
    </subcellularLocation>
</comment>
<proteinExistence type="predicted"/>
<sequence length="172" mass="19337">MKKKAKEQAPVQEPEKKGWFGRKKDPSLAPVYVRFGAMIIDLFILSILYGVTVFAVTGNYKDLLGRFGASVGNPTYDLLIATGILALYFIIVPFVWRGRTVGKKILNIRIAKYPDGKLDFQTIIIRFVGNIGLNIALLGIPAIANIYLVWLRKDKRAIHDLIAKTKVVYDKK</sequence>
<dbReference type="EMBL" id="BMFK01000001">
    <property type="protein sequence ID" value="GGE68172.1"/>
    <property type="molecule type" value="Genomic_DNA"/>
</dbReference>
<protein>
    <submittedName>
        <fullName evidence="8">RDD family protein</fullName>
    </submittedName>
</protein>
<feature type="domain" description="RDD" evidence="7">
    <location>
        <begin position="29"/>
        <end position="164"/>
    </location>
</feature>
<comment type="caution">
    <text evidence="8">The sequence shown here is derived from an EMBL/GenBank/DDBJ whole genome shotgun (WGS) entry which is preliminary data.</text>
</comment>
<dbReference type="InterPro" id="IPR051791">
    <property type="entry name" value="Pra-immunoreactive"/>
</dbReference>
<organism evidence="8 9">
    <name type="scientific">Priestia taiwanensis</name>
    <dbReference type="NCBI Taxonomy" id="1347902"/>
    <lineage>
        <taxon>Bacteria</taxon>
        <taxon>Bacillati</taxon>
        <taxon>Bacillota</taxon>
        <taxon>Bacilli</taxon>
        <taxon>Bacillales</taxon>
        <taxon>Bacillaceae</taxon>
        <taxon>Priestia</taxon>
    </lineage>
</organism>
<dbReference type="InterPro" id="IPR010432">
    <property type="entry name" value="RDD"/>
</dbReference>
<dbReference type="PANTHER" id="PTHR36115:SF6">
    <property type="entry name" value="PROLINE-RICH ANTIGEN HOMOLOG"/>
    <property type="match status" value="1"/>
</dbReference>
<dbReference type="RefSeq" id="WP_188388007.1">
    <property type="nucleotide sequence ID" value="NZ_BMFK01000001.1"/>
</dbReference>
<dbReference type="Proteomes" id="UP000605259">
    <property type="component" value="Unassembled WGS sequence"/>
</dbReference>
<dbReference type="AlphaFoldDB" id="A0A917EQW5"/>
<keyword evidence="3 6" id="KW-0812">Transmembrane</keyword>
<evidence type="ECO:0000256" key="3">
    <source>
        <dbReference type="ARBA" id="ARBA00022692"/>
    </source>
</evidence>
<evidence type="ECO:0000313" key="8">
    <source>
        <dbReference type="EMBL" id="GGE68172.1"/>
    </source>
</evidence>
<dbReference type="Pfam" id="PF06271">
    <property type="entry name" value="RDD"/>
    <property type="match status" value="1"/>
</dbReference>
<evidence type="ECO:0000313" key="9">
    <source>
        <dbReference type="Proteomes" id="UP000605259"/>
    </source>
</evidence>
<name>A0A917EQW5_9BACI</name>
<evidence type="ECO:0000256" key="4">
    <source>
        <dbReference type="ARBA" id="ARBA00022989"/>
    </source>
</evidence>
<keyword evidence="4 6" id="KW-1133">Transmembrane helix</keyword>
<reference evidence="8" key="1">
    <citation type="journal article" date="2014" name="Int. J. Syst. Evol. Microbiol.">
        <title>Complete genome sequence of Corynebacterium casei LMG S-19264T (=DSM 44701T), isolated from a smear-ripened cheese.</title>
        <authorList>
            <consortium name="US DOE Joint Genome Institute (JGI-PGF)"/>
            <person name="Walter F."/>
            <person name="Albersmeier A."/>
            <person name="Kalinowski J."/>
            <person name="Ruckert C."/>
        </authorList>
    </citation>
    <scope>NUCLEOTIDE SEQUENCE</scope>
    <source>
        <strain evidence="8">CGMCC 1.12698</strain>
    </source>
</reference>
<feature type="transmembrane region" description="Helical" evidence="6">
    <location>
        <begin position="31"/>
        <end position="56"/>
    </location>
</feature>
<accession>A0A917EQW5</accession>
<evidence type="ECO:0000256" key="6">
    <source>
        <dbReference type="SAM" id="Phobius"/>
    </source>
</evidence>